<dbReference type="PANTHER" id="PTHR33164:SF43">
    <property type="entry name" value="HTH-TYPE TRANSCRIPTIONAL REPRESSOR YETL"/>
    <property type="match status" value="1"/>
</dbReference>
<evidence type="ECO:0000313" key="3">
    <source>
        <dbReference type="Proteomes" id="UP001061361"/>
    </source>
</evidence>
<dbReference type="PANTHER" id="PTHR33164">
    <property type="entry name" value="TRANSCRIPTIONAL REGULATOR, MARR FAMILY"/>
    <property type="match status" value="1"/>
</dbReference>
<name>A0ABM8AS55_9BACT</name>
<dbReference type="InterPro" id="IPR000835">
    <property type="entry name" value="HTH_MarR-typ"/>
</dbReference>
<dbReference type="InterPro" id="IPR036390">
    <property type="entry name" value="WH_DNA-bd_sf"/>
</dbReference>
<dbReference type="Proteomes" id="UP001061361">
    <property type="component" value="Chromosome"/>
</dbReference>
<dbReference type="InterPro" id="IPR039422">
    <property type="entry name" value="MarR/SlyA-like"/>
</dbReference>
<reference evidence="2" key="1">
    <citation type="submission" date="2022-08" db="EMBL/GenBank/DDBJ databases">
        <title>Genome Sequence of the sulphate-reducing bacterium, Pseudodesulfovibrio portus JCM14722.</title>
        <authorList>
            <person name="Kondo R."/>
            <person name="Kataoka T."/>
        </authorList>
    </citation>
    <scope>NUCLEOTIDE SEQUENCE</scope>
    <source>
        <strain evidence="2">JCM 14722</strain>
    </source>
</reference>
<sequence>MNTWKSPLGGSRAGVPAEVLEASELFAEVFRLQASVVAAMEEMARDSGLTGARWQVLCALADGPVTVASAARALGLARQSVQRTADGLAESGFVEYRDNPDHVRARLAHLTEQGRVAVEKLRADQARWLERVGRDLPPANLRIAKGVVRGLINRVVGLT</sequence>
<organism evidence="2 3">
    <name type="scientific">Pseudodesulfovibrio portus</name>
    <dbReference type="NCBI Taxonomy" id="231439"/>
    <lineage>
        <taxon>Bacteria</taxon>
        <taxon>Pseudomonadati</taxon>
        <taxon>Thermodesulfobacteriota</taxon>
        <taxon>Desulfovibrionia</taxon>
        <taxon>Desulfovibrionales</taxon>
        <taxon>Desulfovibrionaceae</taxon>
    </lineage>
</organism>
<keyword evidence="3" id="KW-1185">Reference proteome</keyword>
<accession>A0ABM8AS55</accession>
<dbReference type="InterPro" id="IPR036388">
    <property type="entry name" value="WH-like_DNA-bd_sf"/>
</dbReference>
<evidence type="ECO:0000259" key="1">
    <source>
        <dbReference type="PROSITE" id="PS50995"/>
    </source>
</evidence>
<dbReference type="SMART" id="SM00347">
    <property type="entry name" value="HTH_MARR"/>
    <property type="match status" value="1"/>
</dbReference>
<gene>
    <name evidence="2" type="ORF">JCM14722_18480</name>
</gene>
<proteinExistence type="predicted"/>
<feature type="domain" description="HTH marR-type" evidence="1">
    <location>
        <begin position="22"/>
        <end position="157"/>
    </location>
</feature>
<dbReference type="EMBL" id="AP026708">
    <property type="protein sequence ID" value="BDQ34306.1"/>
    <property type="molecule type" value="Genomic_DNA"/>
</dbReference>
<dbReference type="Pfam" id="PF12802">
    <property type="entry name" value="MarR_2"/>
    <property type="match status" value="1"/>
</dbReference>
<dbReference type="Gene3D" id="1.10.10.10">
    <property type="entry name" value="Winged helix-like DNA-binding domain superfamily/Winged helix DNA-binding domain"/>
    <property type="match status" value="1"/>
</dbReference>
<dbReference type="PROSITE" id="PS50995">
    <property type="entry name" value="HTH_MARR_2"/>
    <property type="match status" value="1"/>
</dbReference>
<protein>
    <submittedName>
        <fullName evidence="2">MarR family transcriptional regulator</fullName>
    </submittedName>
</protein>
<dbReference type="RefSeq" id="WP_264981212.1">
    <property type="nucleotide sequence ID" value="NZ_AP026708.1"/>
</dbReference>
<evidence type="ECO:0000313" key="2">
    <source>
        <dbReference type="EMBL" id="BDQ34306.1"/>
    </source>
</evidence>
<dbReference type="SUPFAM" id="SSF46785">
    <property type="entry name" value="Winged helix' DNA-binding domain"/>
    <property type="match status" value="1"/>
</dbReference>